<dbReference type="KEGG" id="qsa:O6P43_018839"/>
<evidence type="ECO:0000313" key="2">
    <source>
        <dbReference type="Proteomes" id="UP001163823"/>
    </source>
</evidence>
<evidence type="ECO:0000313" key="1">
    <source>
        <dbReference type="EMBL" id="KAJ7958058.1"/>
    </source>
</evidence>
<name>A0AAD7LHK5_QUISA</name>
<dbReference type="Proteomes" id="UP001163823">
    <property type="component" value="Chromosome 8"/>
</dbReference>
<dbReference type="AlphaFoldDB" id="A0AAD7LHK5"/>
<protein>
    <submittedName>
        <fullName evidence="1">Uncharacterized protein</fullName>
    </submittedName>
</protein>
<reference evidence="1" key="1">
    <citation type="journal article" date="2023" name="Science">
        <title>Elucidation of the pathway for biosynthesis of saponin adjuvants from the soapbark tree.</title>
        <authorList>
            <person name="Reed J."/>
            <person name="Orme A."/>
            <person name="El-Demerdash A."/>
            <person name="Owen C."/>
            <person name="Martin L.B.B."/>
            <person name="Misra R.C."/>
            <person name="Kikuchi S."/>
            <person name="Rejzek M."/>
            <person name="Martin A.C."/>
            <person name="Harkess A."/>
            <person name="Leebens-Mack J."/>
            <person name="Louveau T."/>
            <person name="Stephenson M.J."/>
            <person name="Osbourn A."/>
        </authorList>
    </citation>
    <scope>NUCLEOTIDE SEQUENCE</scope>
    <source>
        <strain evidence="1">S10</strain>
    </source>
</reference>
<organism evidence="1 2">
    <name type="scientific">Quillaja saponaria</name>
    <name type="common">Soap bark tree</name>
    <dbReference type="NCBI Taxonomy" id="32244"/>
    <lineage>
        <taxon>Eukaryota</taxon>
        <taxon>Viridiplantae</taxon>
        <taxon>Streptophyta</taxon>
        <taxon>Embryophyta</taxon>
        <taxon>Tracheophyta</taxon>
        <taxon>Spermatophyta</taxon>
        <taxon>Magnoliopsida</taxon>
        <taxon>eudicotyledons</taxon>
        <taxon>Gunneridae</taxon>
        <taxon>Pentapetalae</taxon>
        <taxon>rosids</taxon>
        <taxon>fabids</taxon>
        <taxon>Fabales</taxon>
        <taxon>Quillajaceae</taxon>
        <taxon>Quillaja</taxon>
    </lineage>
</organism>
<keyword evidence="2" id="KW-1185">Reference proteome</keyword>
<sequence>MQLRKREIIGLGSLLAFRARGRGLRRVVEPLNFQPKNLANDTVIHTVLWTKQNGAYALMVHSFSLGVYLP</sequence>
<dbReference type="EMBL" id="JARAOO010000008">
    <property type="protein sequence ID" value="KAJ7958058.1"/>
    <property type="molecule type" value="Genomic_DNA"/>
</dbReference>
<accession>A0AAD7LHK5</accession>
<comment type="caution">
    <text evidence="1">The sequence shown here is derived from an EMBL/GenBank/DDBJ whole genome shotgun (WGS) entry which is preliminary data.</text>
</comment>
<proteinExistence type="predicted"/>
<gene>
    <name evidence="1" type="ORF">O6P43_018839</name>
</gene>